<dbReference type="Proteomes" id="UP001301769">
    <property type="component" value="Unassembled WGS sequence"/>
</dbReference>
<gene>
    <name evidence="2" type="ORF">QBC37DRAFT_181078</name>
</gene>
<keyword evidence="3" id="KW-1185">Reference proteome</keyword>
<reference evidence="2" key="1">
    <citation type="journal article" date="2023" name="Mol. Phylogenet. Evol.">
        <title>Genome-scale phylogeny and comparative genomics of the fungal order Sordariales.</title>
        <authorList>
            <person name="Hensen N."/>
            <person name="Bonometti L."/>
            <person name="Westerberg I."/>
            <person name="Brannstrom I.O."/>
            <person name="Guillou S."/>
            <person name="Cros-Aarteil S."/>
            <person name="Calhoun S."/>
            <person name="Haridas S."/>
            <person name="Kuo A."/>
            <person name="Mondo S."/>
            <person name="Pangilinan J."/>
            <person name="Riley R."/>
            <person name="LaButti K."/>
            <person name="Andreopoulos B."/>
            <person name="Lipzen A."/>
            <person name="Chen C."/>
            <person name="Yan M."/>
            <person name="Daum C."/>
            <person name="Ng V."/>
            <person name="Clum A."/>
            <person name="Steindorff A."/>
            <person name="Ohm R.A."/>
            <person name="Martin F."/>
            <person name="Silar P."/>
            <person name="Natvig D.O."/>
            <person name="Lalanne C."/>
            <person name="Gautier V."/>
            <person name="Ament-Velasquez S.L."/>
            <person name="Kruys A."/>
            <person name="Hutchinson M.I."/>
            <person name="Powell A.J."/>
            <person name="Barry K."/>
            <person name="Miller A.N."/>
            <person name="Grigoriev I.V."/>
            <person name="Debuchy R."/>
            <person name="Gladieux P."/>
            <person name="Hiltunen Thoren M."/>
            <person name="Johannesson H."/>
        </authorList>
    </citation>
    <scope>NUCLEOTIDE SEQUENCE</scope>
    <source>
        <strain evidence="2">PSN293</strain>
    </source>
</reference>
<evidence type="ECO:0000256" key="1">
    <source>
        <dbReference type="SAM" id="Phobius"/>
    </source>
</evidence>
<name>A0AAN6Y5V6_9PEZI</name>
<reference evidence="2" key="2">
    <citation type="submission" date="2023-05" db="EMBL/GenBank/DDBJ databases">
        <authorList>
            <consortium name="Lawrence Berkeley National Laboratory"/>
            <person name="Steindorff A."/>
            <person name="Hensen N."/>
            <person name="Bonometti L."/>
            <person name="Westerberg I."/>
            <person name="Brannstrom I.O."/>
            <person name="Guillou S."/>
            <person name="Cros-Aarteil S."/>
            <person name="Calhoun S."/>
            <person name="Haridas S."/>
            <person name="Kuo A."/>
            <person name="Mondo S."/>
            <person name="Pangilinan J."/>
            <person name="Riley R."/>
            <person name="Labutti K."/>
            <person name="Andreopoulos B."/>
            <person name="Lipzen A."/>
            <person name="Chen C."/>
            <person name="Yanf M."/>
            <person name="Daum C."/>
            <person name="Ng V."/>
            <person name="Clum A."/>
            <person name="Ohm R."/>
            <person name="Martin F."/>
            <person name="Silar P."/>
            <person name="Natvig D."/>
            <person name="Lalanne C."/>
            <person name="Gautier V."/>
            <person name="Ament-Velasquez S.L."/>
            <person name="Kruys A."/>
            <person name="Hutchinson M.I."/>
            <person name="Powell A.J."/>
            <person name="Barry K."/>
            <person name="Miller A.N."/>
            <person name="Grigoriev I.V."/>
            <person name="Debuchy R."/>
            <person name="Gladieux P."/>
            <person name="Thoren M.H."/>
            <person name="Johannesson H."/>
        </authorList>
    </citation>
    <scope>NUCLEOTIDE SEQUENCE</scope>
    <source>
        <strain evidence="2">PSN293</strain>
    </source>
</reference>
<dbReference type="AlphaFoldDB" id="A0AAN6Y5V6"/>
<evidence type="ECO:0000313" key="3">
    <source>
        <dbReference type="Proteomes" id="UP001301769"/>
    </source>
</evidence>
<accession>A0AAN6Y5V6</accession>
<sequence>MVFLGAVSVIIRSGAHIGFDFIQPIWSIDIRPDDGGLVGDMIVPILPSHTGLDVVYYGFGFASFVFGIGTLARLNTLILIGLLPEKKHVRQPRDGARLFWVGPLVLLWITFSIVLTKEIHQTLQHRVAKAKLGRYCLPT</sequence>
<evidence type="ECO:0000313" key="2">
    <source>
        <dbReference type="EMBL" id="KAK4213059.1"/>
    </source>
</evidence>
<keyword evidence="1" id="KW-0812">Transmembrane</keyword>
<dbReference type="EMBL" id="MU858115">
    <property type="protein sequence ID" value="KAK4213059.1"/>
    <property type="molecule type" value="Genomic_DNA"/>
</dbReference>
<keyword evidence="1" id="KW-1133">Transmembrane helix</keyword>
<feature type="transmembrane region" description="Helical" evidence="1">
    <location>
        <begin position="54"/>
        <end position="83"/>
    </location>
</feature>
<comment type="caution">
    <text evidence="2">The sequence shown here is derived from an EMBL/GenBank/DDBJ whole genome shotgun (WGS) entry which is preliminary data.</text>
</comment>
<feature type="transmembrane region" description="Helical" evidence="1">
    <location>
        <begin position="95"/>
        <end position="115"/>
    </location>
</feature>
<proteinExistence type="predicted"/>
<keyword evidence="1" id="KW-0472">Membrane</keyword>
<protein>
    <submittedName>
        <fullName evidence="2">Uncharacterized protein</fullName>
    </submittedName>
</protein>
<organism evidence="2 3">
    <name type="scientific">Rhypophila decipiens</name>
    <dbReference type="NCBI Taxonomy" id="261697"/>
    <lineage>
        <taxon>Eukaryota</taxon>
        <taxon>Fungi</taxon>
        <taxon>Dikarya</taxon>
        <taxon>Ascomycota</taxon>
        <taxon>Pezizomycotina</taxon>
        <taxon>Sordariomycetes</taxon>
        <taxon>Sordariomycetidae</taxon>
        <taxon>Sordariales</taxon>
        <taxon>Naviculisporaceae</taxon>
        <taxon>Rhypophila</taxon>
    </lineage>
</organism>